<accession>A0ABP8UEW6</accession>
<dbReference type="InterPro" id="IPR006764">
    <property type="entry name" value="SAM_dep_MeTrfase_SAV2177_type"/>
</dbReference>
<comment type="caution">
    <text evidence="1">The sequence shown here is derived from an EMBL/GenBank/DDBJ whole genome shotgun (WGS) entry which is preliminary data.</text>
</comment>
<keyword evidence="1" id="KW-0808">Transferase</keyword>
<dbReference type="SUPFAM" id="SSF53335">
    <property type="entry name" value="S-adenosyl-L-methionine-dependent methyltransferases"/>
    <property type="match status" value="1"/>
</dbReference>
<evidence type="ECO:0000313" key="2">
    <source>
        <dbReference type="Proteomes" id="UP001501442"/>
    </source>
</evidence>
<protein>
    <submittedName>
        <fullName evidence="1">SAM-dependent methyltransferase</fullName>
    </submittedName>
</protein>
<reference evidence="2" key="1">
    <citation type="journal article" date="2019" name="Int. J. Syst. Evol. Microbiol.">
        <title>The Global Catalogue of Microorganisms (GCM) 10K type strain sequencing project: providing services to taxonomists for standard genome sequencing and annotation.</title>
        <authorList>
            <consortium name="The Broad Institute Genomics Platform"/>
            <consortium name="The Broad Institute Genome Sequencing Center for Infectious Disease"/>
            <person name="Wu L."/>
            <person name="Ma J."/>
        </authorList>
    </citation>
    <scope>NUCLEOTIDE SEQUENCE [LARGE SCALE GENOMIC DNA]</scope>
    <source>
        <strain evidence="2">JCM 17939</strain>
    </source>
</reference>
<proteinExistence type="predicted"/>
<dbReference type="GO" id="GO:0032259">
    <property type="term" value="P:methylation"/>
    <property type="evidence" value="ECO:0007669"/>
    <property type="project" value="UniProtKB-KW"/>
</dbReference>
<dbReference type="Pfam" id="PF04672">
    <property type="entry name" value="Methyltransf_19"/>
    <property type="match status" value="1"/>
</dbReference>
<sequence length="264" mass="28890">MSERARVGPAGLDLDPTTPSVARMYDYFLGGKDHFAADRAAAEKVTEALPDVGAVARANREFLQRAVRHVADCGVDQFIDLGSGLPTQGNVHEIAQSVHPHARVVYVDNDPVVISHARALLASDERTTVVRADLRDPAAVLEDPETRRLIDFSRPVGLLFVAVLHFVADEEDPAGLVREYRDVLAPGSHVILSHAAVEERRNVNVASAYRGANAPFIARTRDEVTGYLEGLDIVEPGVVNLCEWRPTRIAKPLRAGWTAVARRR</sequence>
<dbReference type="EMBL" id="BAABHK010000007">
    <property type="protein sequence ID" value="GAA4629651.1"/>
    <property type="molecule type" value="Genomic_DNA"/>
</dbReference>
<dbReference type="Proteomes" id="UP001501442">
    <property type="component" value="Unassembled WGS sequence"/>
</dbReference>
<dbReference type="GO" id="GO:0008168">
    <property type="term" value="F:methyltransferase activity"/>
    <property type="evidence" value="ECO:0007669"/>
    <property type="project" value="UniProtKB-KW"/>
</dbReference>
<keyword evidence="2" id="KW-1185">Reference proteome</keyword>
<name>A0ABP8UEW6_9ACTN</name>
<organism evidence="1 2">
    <name type="scientific">Actinoallomurus vinaceus</name>
    <dbReference type="NCBI Taxonomy" id="1080074"/>
    <lineage>
        <taxon>Bacteria</taxon>
        <taxon>Bacillati</taxon>
        <taxon>Actinomycetota</taxon>
        <taxon>Actinomycetes</taxon>
        <taxon>Streptosporangiales</taxon>
        <taxon>Thermomonosporaceae</taxon>
        <taxon>Actinoallomurus</taxon>
    </lineage>
</organism>
<dbReference type="InterPro" id="IPR029063">
    <property type="entry name" value="SAM-dependent_MTases_sf"/>
</dbReference>
<dbReference type="PIRSF" id="PIRSF017393">
    <property type="entry name" value="MTase_SAV2177"/>
    <property type="match status" value="1"/>
</dbReference>
<dbReference type="Gene3D" id="3.40.50.150">
    <property type="entry name" value="Vaccinia Virus protein VP39"/>
    <property type="match status" value="1"/>
</dbReference>
<dbReference type="RefSeq" id="WP_345433595.1">
    <property type="nucleotide sequence ID" value="NZ_BAABHK010000007.1"/>
</dbReference>
<keyword evidence="1" id="KW-0489">Methyltransferase</keyword>
<dbReference type="CDD" id="cd02440">
    <property type="entry name" value="AdoMet_MTases"/>
    <property type="match status" value="1"/>
</dbReference>
<evidence type="ECO:0000313" key="1">
    <source>
        <dbReference type="EMBL" id="GAA4629651.1"/>
    </source>
</evidence>
<gene>
    <name evidence="1" type="ORF">GCM10023196_051840</name>
</gene>